<dbReference type="InterPro" id="IPR035965">
    <property type="entry name" value="PAS-like_dom_sf"/>
</dbReference>
<dbReference type="InterPro" id="IPR052162">
    <property type="entry name" value="Sensor_kinase/Photoreceptor"/>
</dbReference>
<feature type="domain" description="PAC" evidence="8">
    <location>
        <begin position="102"/>
        <end position="155"/>
    </location>
</feature>
<evidence type="ECO:0000313" key="10">
    <source>
        <dbReference type="Proteomes" id="UP001203687"/>
    </source>
</evidence>
<dbReference type="CDD" id="cd00130">
    <property type="entry name" value="PAS"/>
    <property type="match status" value="1"/>
</dbReference>
<evidence type="ECO:0000313" key="9">
    <source>
        <dbReference type="EMBL" id="MCK8479904.1"/>
    </source>
</evidence>
<name>A0ABT0H795_9FLAO</name>
<evidence type="ECO:0000259" key="7">
    <source>
        <dbReference type="PROSITE" id="PS50112"/>
    </source>
</evidence>
<reference evidence="9" key="1">
    <citation type="submission" date="2022-04" db="EMBL/GenBank/DDBJ databases">
        <authorList>
            <person name="Ren T."/>
        </authorList>
    </citation>
    <scope>NUCLEOTIDE SEQUENCE</scope>
    <source>
        <strain evidence="9">F63249</strain>
    </source>
</reference>
<dbReference type="InterPro" id="IPR003594">
    <property type="entry name" value="HATPase_dom"/>
</dbReference>
<dbReference type="GO" id="GO:0016301">
    <property type="term" value="F:kinase activity"/>
    <property type="evidence" value="ECO:0007669"/>
    <property type="project" value="UniProtKB-KW"/>
</dbReference>
<dbReference type="InterPro" id="IPR000014">
    <property type="entry name" value="PAS"/>
</dbReference>
<evidence type="ECO:0000259" key="6">
    <source>
        <dbReference type="PROSITE" id="PS50109"/>
    </source>
</evidence>
<dbReference type="PROSITE" id="PS50112">
    <property type="entry name" value="PAS"/>
    <property type="match status" value="1"/>
</dbReference>
<dbReference type="InterPro" id="IPR000700">
    <property type="entry name" value="PAS-assoc_C"/>
</dbReference>
<keyword evidence="5 9" id="KW-0418">Kinase</keyword>
<dbReference type="PROSITE" id="PS50113">
    <property type="entry name" value="PAC"/>
    <property type="match status" value="1"/>
</dbReference>
<dbReference type="EC" id="2.7.13.3" evidence="2"/>
<dbReference type="PROSITE" id="PS50109">
    <property type="entry name" value="HIS_KIN"/>
    <property type="match status" value="1"/>
</dbReference>
<evidence type="ECO:0000259" key="8">
    <source>
        <dbReference type="PROSITE" id="PS50113"/>
    </source>
</evidence>
<dbReference type="Pfam" id="PF02518">
    <property type="entry name" value="HATPase_c"/>
    <property type="match status" value="1"/>
</dbReference>
<keyword evidence="10" id="KW-1185">Reference proteome</keyword>
<dbReference type="Gene3D" id="3.30.450.20">
    <property type="entry name" value="PAS domain"/>
    <property type="match status" value="1"/>
</dbReference>
<dbReference type="SUPFAM" id="SSF55874">
    <property type="entry name" value="ATPase domain of HSP90 chaperone/DNA topoisomerase II/histidine kinase"/>
    <property type="match status" value="1"/>
</dbReference>
<comment type="caution">
    <text evidence="9">The sequence shown here is derived from an EMBL/GenBank/DDBJ whole genome shotgun (WGS) entry which is preliminary data.</text>
</comment>
<dbReference type="SUPFAM" id="SSF55785">
    <property type="entry name" value="PYP-like sensor domain (PAS domain)"/>
    <property type="match status" value="1"/>
</dbReference>
<dbReference type="InterPro" id="IPR036890">
    <property type="entry name" value="HATPase_C_sf"/>
</dbReference>
<dbReference type="PRINTS" id="PR00344">
    <property type="entry name" value="BCTRLSENSOR"/>
</dbReference>
<dbReference type="InterPro" id="IPR001610">
    <property type="entry name" value="PAC"/>
</dbReference>
<dbReference type="Proteomes" id="UP001203687">
    <property type="component" value="Unassembled WGS sequence"/>
</dbReference>
<proteinExistence type="predicted"/>
<dbReference type="InterPro" id="IPR004358">
    <property type="entry name" value="Sig_transdc_His_kin-like_C"/>
</dbReference>
<protein>
    <recommendedName>
        <fullName evidence="2">histidine kinase</fullName>
        <ecNumber evidence="2">2.7.13.3</ecNumber>
    </recommendedName>
</protein>
<dbReference type="InterPro" id="IPR005467">
    <property type="entry name" value="His_kinase_dom"/>
</dbReference>
<dbReference type="EMBL" id="JALPQF010000003">
    <property type="protein sequence ID" value="MCK8479904.1"/>
    <property type="molecule type" value="Genomic_DNA"/>
</dbReference>
<comment type="catalytic activity">
    <reaction evidence="1">
        <text>ATP + protein L-histidine = ADP + protein N-phospho-L-histidine.</text>
        <dbReference type="EC" id="2.7.13.3"/>
    </reaction>
</comment>
<dbReference type="NCBIfam" id="TIGR00229">
    <property type="entry name" value="sensory_box"/>
    <property type="match status" value="1"/>
</dbReference>
<keyword evidence="4" id="KW-0808">Transferase</keyword>
<sequence>MKMLLEKLFNYKPNTYKKSKKEKSLDDLKWKIALENSEVGLWDYNVASDYVFYSKESKNILGYKDHELENSAIEWNKRVHPEDLESYFKDFNAHINGDNESYRNEHRVLCKDGTYKWVLDKGKIVEKDNNGKPTRIIGTHTDITYRKQKTEQSDKYLQLVTTQNKRLHNFTHIVSHNLKTHIGNFKNILEFYDQSNSEEEKAELIEHLNTISKSLTSTIIDLDDIISIKSKSNVQELNERVNIYACVEKIIDSLEIEIAHNEVAIYNSIRKDDFIIANRSYLESIIYNLISNGLKYKSDKRKSKIILQSIHSKNELKILVADNGIGIDIDKYENKLFEMYQTFHGTNRTDSRGVGLYITKTQIEALGGTIAVESKLDEGTTFILSFKKTKAL</sequence>
<dbReference type="RefSeq" id="WP_248412136.1">
    <property type="nucleotide sequence ID" value="NZ_JALPQF010000003.1"/>
</dbReference>
<evidence type="ECO:0000256" key="2">
    <source>
        <dbReference type="ARBA" id="ARBA00012438"/>
    </source>
</evidence>
<dbReference type="SMART" id="SM00086">
    <property type="entry name" value="PAC"/>
    <property type="match status" value="1"/>
</dbReference>
<dbReference type="Gene3D" id="3.30.565.10">
    <property type="entry name" value="Histidine kinase-like ATPase, C-terminal domain"/>
    <property type="match status" value="1"/>
</dbReference>
<dbReference type="Pfam" id="PF08447">
    <property type="entry name" value="PAS_3"/>
    <property type="match status" value="1"/>
</dbReference>
<feature type="domain" description="PAS" evidence="7">
    <location>
        <begin position="26"/>
        <end position="98"/>
    </location>
</feature>
<dbReference type="InterPro" id="IPR013655">
    <property type="entry name" value="PAS_fold_3"/>
</dbReference>
<evidence type="ECO:0000256" key="5">
    <source>
        <dbReference type="ARBA" id="ARBA00022777"/>
    </source>
</evidence>
<evidence type="ECO:0000256" key="4">
    <source>
        <dbReference type="ARBA" id="ARBA00022679"/>
    </source>
</evidence>
<accession>A0ABT0H795</accession>
<evidence type="ECO:0000256" key="3">
    <source>
        <dbReference type="ARBA" id="ARBA00022553"/>
    </source>
</evidence>
<dbReference type="PANTHER" id="PTHR43304:SF1">
    <property type="entry name" value="PAC DOMAIN-CONTAINING PROTEIN"/>
    <property type="match status" value="1"/>
</dbReference>
<keyword evidence="3" id="KW-0597">Phosphoprotein</keyword>
<evidence type="ECO:0000256" key="1">
    <source>
        <dbReference type="ARBA" id="ARBA00000085"/>
    </source>
</evidence>
<gene>
    <name evidence="9" type="ORF">MUY34_04685</name>
</gene>
<dbReference type="PANTHER" id="PTHR43304">
    <property type="entry name" value="PHYTOCHROME-LIKE PROTEIN CPH1"/>
    <property type="match status" value="1"/>
</dbReference>
<feature type="domain" description="Histidine kinase" evidence="6">
    <location>
        <begin position="173"/>
        <end position="390"/>
    </location>
</feature>
<dbReference type="SMART" id="SM00387">
    <property type="entry name" value="HATPase_c"/>
    <property type="match status" value="1"/>
</dbReference>
<organism evidence="9 10">
    <name type="scientific">Psychroserpens algicola</name>
    <dbReference type="NCBI Taxonomy" id="1719034"/>
    <lineage>
        <taxon>Bacteria</taxon>
        <taxon>Pseudomonadati</taxon>
        <taxon>Bacteroidota</taxon>
        <taxon>Flavobacteriia</taxon>
        <taxon>Flavobacteriales</taxon>
        <taxon>Flavobacteriaceae</taxon>
        <taxon>Psychroserpens</taxon>
    </lineage>
</organism>